<evidence type="ECO:0000256" key="4">
    <source>
        <dbReference type="ARBA" id="ARBA00012219"/>
    </source>
</evidence>
<evidence type="ECO:0000313" key="15">
    <source>
        <dbReference type="Proteomes" id="UP000216998"/>
    </source>
</evidence>
<keyword evidence="8 13" id="KW-0566">Pantothenate biosynthesis</keyword>
<evidence type="ECO:0000256" key="6">
    <source>
        <dbReference type="ARBA" id="ARBA00022490"/>
    </source>
</evidence>
<dbReference type="RefSeq" id="WP_094456110.1">
    <property type="nucleotide sequence ID" value="NZ_NOXU01000027.1"/>
</dbReference>
<feature type="binding site" evidence="13">
    <location>
        <begin position="186"/>
        <end position="189"/>
    </location>
    <ligand>
        <name>ATP</name>
        <dbReference type="ChEBI" id="CHEBI:30616"/>
    </ligand>
</feature>
<comment type="caution">
    <text evidence="14">The sequence shown here is derived from an EMBL/GenBank/DDBJ whole genome shotgun (WGS) entry which is preliminary data.</text>
</comment>
<dbReference type="UniPathway" id="UPA00028">
    <property type="reaction ID" value="UER00005"/>
</dbReference>
<dbReference type="Proteomes" id="UP000216998">
    <property type="component" value="Unassembled WGS sequence"/>
</dbReference>
<dbReference type="Gene3D" id="3.40.50.620">
    <property type="entry name" value="HUPs"/>
    <property type="match status" value="1"/>
</dbReference>
<dbReference type="GO" id="GO:0015940">
    <property type="term" value="P:pantothenate biosynthetic process"/>
    <property type="evidence" value="ECO:0007669"/>
    <property type="project" value="UniProtKB-UniRule"/>
</dbReference>
<keyword evidence="7 13" id="KW-0436">Ligase</keyword>
<evidence type="ECO:0000256" key="3">
    <source>
        <dbReference type="ARBA" id="ARBA00009256"/>
    </source>
</evidence>
<dbReference type="PANTHER" id="PTHR21299:SF1">
    <property type="entry name" value="PANTOATE--BETA-ALANINE LIGASE"/>
    <property type="match status" value="1"/>
</dbReference>
<keyword evidence="9 13" id="KW-0547">Nucleotide-binding</keyword>
<feature type="binding site" evidence="13">
    <location>
        <begin position="149"/>
        <end position="152"/>
    </location>
    <ligand>
        <name>ATP</name>
        <dbReference type="ChEBI" id="CHEBI:30616"/>
    </ligand>
</feature>
<dbReference type="OrthoDB" id="9773087at2"/>
<sequence length="279" mass="29857">MSLSIVRTVADLRTQVYAWRKAGLRTALVPTMGALHEGHLTLVRRGRDLADRVIATVFVNPTQFGPNEDFSRYPRDEAGDAAKLASAGCDLLFAPTVDVMYPAGFATSIDVGPVTTRWEGAFRPGHFQGVATVVTKLLLQAGADVACFGEKDYQQLCTIRQLVRDLDIPVQIEGVPTVREGDGLALSSRNAYLSPEQRQVAGQLNRVMRGVIDRLHAGETVDAALSAGTQALLDAGFTAVDYLALVDALTLEPLTAPGAGRLICTARLGGVRLLDNMAV</sequence>
<evidence type="ECO:0000256" key="12">
    <source>
        <dbReference type="ARBA" id="ARBA00055042"/>
    </source>
</evidence>
<feature type="binding site" evidence="13">
    <location>
        <position position="178"/>
    </location>
    <ligand>
        <name>ATP</name>
        <dbReference type="ChEBI" id="CHEBI:30616"/>
    </ligand>
</feature>
<dbReference type="AlphaFoldDB" id="A0A255Z1Q5"/>
<dbReference type="Pfam" id="PF02569">
    <property type="entry name" value="Pantoate_ligase"/>
    <property type="match status" value="1"/>
</dbReference>
<feature type="binding site" evidence="13">
    <location>
        <position position="63"/>
    </location>
    <ligand>
        <name>(R)-pantoate</name>
        <dbReference type="ChEBI" id="CHEBI:15980"/>
    </ligand>
</feature>
<dbReference type="InterPro" id="IPR014729">
    <property type="entry name" value="Rossmann-like_a/b/a_fold"/>
</dbReference>
<dbReference type="CDD" id="cd00560">
    <property type="entry name" value="PanC"/>
    <property type="match status" value="1"/>
</dbReference>
<evidence type="ECO:0000256" key="2">
    <source>
        <dbReference type="ARBA" id="ARBA00004990"/>
    </source>
</evidence>
<evidence type="ECO:0000256" key="8">
    <source>
        <dbReference type="ARBA" id="ARBA00022655"/>
    </source>
</evidence>
<evidence type="ECO:0000256" key="5">
    <source>
        <dbReference type="ARBA" id="ARBA00014155"/>
    </source>
</evidence>
<keyword evidence="10 13" id="KW-0067">ATP-binding</keyword>
<feature type="binding site" evidence="13">
    <location>
        <begin position="32"/>
        <end position="39"/>
    </location>
    <ligand>
        <name>ATP</name>
        <dbReference type="ChEBI" id="CHEBI:30616"/>
    </ligand>
</feature>
<evidence type="ECO:0000256" key="10">
    <source>
        <dbReference type="ARBA" id="ARBA00022840"/>
    </source>
</evidence>
<dbReference type="InterPro" id="IPR003721">
    <property type="entry name" value="Pantoate_ligase"/>
</dbReference>
<evidence type="ECO:0000256" key="13">
    <source>
        <dbReference type="HAMAP-Rule" id="MF_00158"/>
    </source>
</evidence>
<evidence type="ECO:0000256" key="9">
    <source>
        <dbReference type="ARBA" id="ARBA00022741"/>
    </source>
</evidence>
<evidence type="ECO:0000256" key="1">
    <source>
        <dbReference type="ARBA" id="ARBA00004496"/>
    </source>
</evidence>
<dbReference type="HAMAP" id="MF_00158">
    <property type="entry name" value="PanC"/>
    <property type="match status" value="1"/>
</dbReference>
<evidence type="ECO:0000256" key="7">
    <source>
        <dbReference type="ARBA" id="ARBA00022598"/>
    </source>
</evidence>
<comment type="miscellaneous">
    <text evidence="13">The reaction proceeds by a bi uni uni bi ping pong mechanism.</text>
</comment>
<dbReference type="InterPro" id="IPR004821">
    <property type="entry name" value="Cyt_trans-like"/>
</dbReference>
<dbReference type="FunFam" id="3.40.50.620:FF:000114">
    <property type="entry name" value="Pantothenate synthetase"/>
    <property type="match status" value="1"/>
</dbReference>
<dbReference type="NCBIfam" id="TIGR00018">
    <property type="entry name" value="panC"/>
    <property type="match status" value="1"/>
</dbReference>
<keyword evidence="15" id="KW-1185">Reference proteome</keyword>
<proteinExistence type="inferred from homology"/>
<dbReference type="Gene3D" id="3.30.1300.10">
    <property type="entry name" value="Pantoate-beta-alanine ligase, C-terminal domain"/>
    <property type="match status" value="1"/>
</dbReference>
<dbReference type="NCBIfam" id="TIGR00125">
    <property type="entry name" value="cyt_tran_rel"/>
    <property type="match status" value="1"/>
</dbReference>
<dbReference type="PANTHER" id="PTHR21299">
    <property type="entry name" value="CYTIDYLATE KINASE/PANTOATE-BETA-ALANINE LIGASE"/>
    <property type="match status" value="1"/>
</dbReference>
<comment type="function">
    <text evidence="12 13">Catalyzes the condensation of pantoate with beta-alanine in an ATP-dependent reaction via a pantoyl-adenylate intermediate.</text>
</comment>
<protein>
    <recommendedName>
        <fullName evidence="5 13">Pantothenate synthetase</fullName>
        <shortName evidence="13">PS</shortName>
        <ecNumber evidence="4 13">6.3.2.1</ecNumber>
    </recommendedName>
    <alternativeName>
        <fullName evidence="13">Pantoate--beta-alanine ligase</fullName>
    </alternativeName>
    <alternativeName>
        <fullName evidence="13">Pantoate-activating enzyme</fullName>
    </alternativeName>
</protein>
<gene>
    <name evidence="13" type="primary">panC</name>
    <name evidence="14" type="ORF">CHU95_09615</name>
</gene>
<comment type="catalytic activity">
    <reaction evidence="11 13">
        <text>(R)-pantoate + beta-alanine + ATP = (R)-pantothenate + AMP + diphosphate + H(+)</text>
        <dbReference type="Rhea" id="RHEA:10912"/>
        <dbReference type="ChEBI" id="CHEBI:15378"/>
        <dbReference type="ChEBI" id="CHEBI:15980"/>
        <dbReference type="ChEBI" id="CHEBI:29032"/>
        <dbReference type="ChEBI" id="CHEBI:30616"/>
        <dbReference type="ChEBI" id="CHEBI:33019"/>
        <dbReference type="ChEBI" id="CHEBI:57966"/>
        <dbReference type="ChEBI" id="CHEBI:456215"/>
        <dbReference type="EC" id="6.3.2.1"/>
    </reaction>
</comment>
<evidence type="ECO:0000313" key="14">
    <source>
        <dbReference type="EMBL" id="OYQ34835.1"/>
    </source>
</evidence>
<reference evidence="14 15" key="1">
    <citation type="submission" date="2017-07" db="EMBL/GenBank/DDBJ databases">
        <title>Niveispirillum cyanobacteriorum sp. nov., isolated from cyanobacterial aggregates in a eutrophic lake.</title>
        <authorList>
            <person name="Cai H."/>
        </authorList>
    </citation>
    <scope>NUCLEOTIDE SEQUENCE [LARGE SCALE GENOMIC DNA]</scope>
    <source>
        <strain evidence="15">TH1-14</strain>
    </source>
</reference>
<comment type="subunit">
    <text evidence="13">Homodimer.</text>
</comment>
<dbReference type="EC" id="6.3.2.1" evidence="4 13"/>
<dbReference type="GO" id="GO:0005524">
    <property type="term" value="F:ATP binding"/>
    <property type="evidence" value="ECO:0007669"/>
    <property type="project" value="UniProtKB-KW"/>
</dbReference>
<feature type="binding site" evidence="13">
    <location>
        <position position="63"/>
    </location>
    <ligand>
        <name>beta-alanine</name>
        <dbReference type="ChEBI" id="CHEBI:57966"/>
    </ligand>
</feature>
<feature type="binding site" evidence="13">
    <location>
        <position position="155"/>
    </location>
    <ligand>
        <name>(R)-pantoate</name>
        <dbReference type="ChEBI" id="CHEBI:15980"/>
    </ligand>
</feature>
<name>A0A255Z1Q5_9PROT</name>
<dbReference type="GO" id="GO:0004592">
    <property type="term" value="F:pantoate-beta-alanine ligase activity"/>
    <property type="evidence" value="ECO:0007669"/>
    <property type="project" value="UniProtKB-UniRule"/>
</dbReference>
<comment type="pathway">
    <text evidence="2 13">Cofactor biosynthesis; (R)-pantothenate biosynthesis; (R)-pantothenate from (R)-pantoate and beta-alanine: step 1/1.</text>
</comment>
<feature type="active site" description="Proton donor" evidence="13">
    <location>
        <position position="39"/>
    </location>
</feature>
<accession>A0A255Z1Q5</accession>
<keyword evidence="6 13" id="KW-0963">Cytoplasm</keyword>
<comment type="similarity">
    <text evidence="3 13">Belongs to the pantothenate synthetase family.</text>
</comment>
<comment type="subcellular location">
    <subcellularLocation>
        <location evidence="1 13">Cytoplasm</location>
    </subcellularLocation>
</comment>
<dbReference type="InterPro" id="IPR042176">
    <property type="entry name" value="Pantoate_ligase_C"/>
</dbReference>
<dbReference type="GO" id="GO:0005829">
    <property type="term" value="C:cytosol"/>
    <property type="evidence" value="ECO:0007669"/>
    <property type="project" value="TreeGrafter"/>
</dbReference>
<evidence type="ECO:0000256" key="11">
    <source>
        <dbReference type="ARBA" id="ARBA00048258"/>
    </source>
</evidence>
<organism evidence="14 15">
    <name type="scientific">Niveispirillum lacus</name>
    <dbReference type="NCBI Taxonomy" id="1981099"/>
    <lineage>
        <taxon>Bacteria</taxon>
        <taxon>Pseudomonadati</taxon>
        <taxon>Pseudomonadota</taxon>
        <taxon>Alphaproteobacteria</taxon>
        <taxon>Rhodospirillales</taxon>
        <taxon>Azospirillaceae</taxon>
        <taxon>Niveispirillum</taxon>
    </lineage>
</organism>
<dbReference type="SUPFAM" id="SSF52374">
    <property type="entry name" value="Nucleotidylyl transferase"/>
    <property type="match status" value="1"/>
</dbReference>
<dbReference type="EMBL" id="NOXU01000027">
    <property type="protein sequence ID" value="OYQ34835.1"/>
    <property type="molecule type" value="Genomic_DNA"/>
</dbReference>